<dbReference type="GO" id="GO:0005524">
    <property type="term" value="F:ATP binding"/>
    <property type="evidence" value="ECO:0007669"/>
    <property type="project" value="UniProtKB-UniRule"/>
</dbReference>
<dbReference type="PROSITE" id="PS50011">
    <property type="entry name" value="PROTEIN_KINASE_DOM"/>
    <property type="match status" value="1"/>
</dbReference>
<accession>A0A1T4JJQ0</accession>
<feature type="compositionally biased region" description="Low complexity" evidence="6">
    <location>
        <begin position="594"/>
        <end position="608"/>
    </location>
</feature>
<name>A0A1T4JJQ0_9HYPH</name>
<dbReference type="EMBL" id="FUWJ01000001">
    <property type="protein sequence ID" value="SJZ30381.1"/>
    <property type="molecule type" value="Genomic_DNA"/>
</dbReference>
<keyword evidence="2 5" id="KW-0547">Nucleotide-binding</keyword>
<evidence type="ECO:0000256" key="3">
    <source>
        <dbReference type="ARBA" id="ARBA00022777"/>
    </source>
</evidence>
<evidence type="ECO:0000313" key="9">
    <source>
        <dbReference type="Proteomes" id="UP000190092"/>
    </source>
</evidence>
<feature type="compositionally biased region" description="Low complexity" evidence="6">
    <location>
        <begin position="365"/>
        <end position="386"/>
    </location>
</feature>
<feature type="compositionally biased region" description="Basic and acidic residues" evidence="6">
    <location>
        <begin position="712"/>
        <end position="739"/>
    </location>
</feature>
<dbReference type="RefSeq" id="WP_085931767.1">
    <property type="nucleotide sequence ID" value="NZ_FUWJ01000001.1"/>
</dbReference>
<feature type="region of interest" description="Disordered" evidence="6">
    <location>
        <begin position="712"/>
        <end position="776"/>
    </location>
</feature>
<feature type="compositionally biased region" description="Basic and acidic residues" evidence="6">
    <location>
        <begin position="609"/>
        <end position="635"/>
    </location>
</feature>
<dbReference type="CDD" id="cd14014">
    <property type="entry name" value="STKc_PknB_like"/>
    <property type="match status" value="1"/>
</dbReference>
<dbReference type="InterPro" id="IPR008271">
    <property type="entry name" value="Ser/Thr_kinase_AS"/>
</dbReference>
<keyword evidence="4 5" id="KW-0067">ATP-binding</keyword>
<dbReference type="STRING" id="225324.SAMN02745126_00008"/>
<feature type="compositionally biased region" description="Pro residues" evidence="6">
    <location>
        <begin position="342"/>
        <end position="364"/>
    </location>
</feature>
<feature type="region of interest" description="Disordered" evidence="6">
    <location>
        <begin position="329"/>
        <end position="394"/>
    </location>
</feature>
<feature type="compositionally biased region" description="Basic and acidic residues" evidence="6">
    <location>
        <begin position="444"/>
        <end position="464"/>
    </location>
</feature>
<dbReference type="GO" id="GO:0004674">
    <property type="term" value="F:protein serine/threonine kinase activity"/>
    <property type="evidence" value="ECO:0007669"/>
    <property type="project" value="TreeGrafter"/>
</dbReference>
<organism evidence="8 9">
    <name type="scientific">Enhydrobacter aerosaccus</name>
    <dbReference type="NCBI Taxonomy" id="225324"/>
    <lineage>
        <taxon>Bacteria</taxon>
        <taxon>Pseudomonadati</taxon>
        <taxon>Pseudomonadota</taxon>
        <taxon>Alphaproteobacteria</taxon>
        <taxon>Hyphomicrobiales</taxon>
        <taxon>Enhydrobacter</taxon>
    </lineage>
</organism>
<gene>
    <name evidence="8" type="ORF">SAMN02745126_00008</name>
</gene>
<feature type="binding site" evidence="5">
    <location>
        <position position="58"/>
    </location>
    <ligand>
        <name>ATP</name>
        <dbReference type="ChEBI" id="CHEBI:30616"/>
    </ligand>
</feature>
<feature type="compositionally biased region" description="Pro residues" evidence="6">
    <location>
        <begin position="748"/>
        <end position="770"/>
    </location>
</feature>
<dbReference type="PROSITE" id="PS00107">
    <property type="entry name" value="PROTEIN_KINASE_ATP"/>
    <property type="match status" value="1"/>
</dbReference>
<proteinExistence type="predicted"/>
<dbReference type="Pfam" id="PF00069">
    <property type="entry name" value="Pkinase"/>
    <property type="match status" value="1"/>
</dbReference>
<evidence type="ECO:0000256" key="4">
    <source>
        <dbReference type="ARBA" id="ARBA00022840"/>
    </source>
</evidence>
<evidence type="ECO:0000256" key="2">
    <source>
        <dbReference type="ARBA" id="ARBA00022741"/>
    </source>
</evidence>
<dbReference type="Pfam" id="PF01471">
    <property type="entry name" value="PG_binding_1"/>
    <property type="match status" value="1"/>
</dbReference>
<feature type="compositionally biased region" description="Low complexity" evidence="6">
    <location>
        <begin position="465"/>
        <end position="474"/>
    </location>
</feature>
<feature type="region of interest" description="Disordered" evidence="6">
    <location>
        <begin position="444"/>
        <end position="636"/>
    </location>
</feature>
<dbReference type="PANTHER" id="PTHR43289:SF34">
    <property type="entry name" value="SERINE_THREONINE-PROTEIN KINASE YBDM-RELATED"/>
    <property type="match status" value="1"/>
</dbReference>
<dbReference type="PANTHER" id="PTHR43289">
    <property type="entry name" value="MITOGEN-ACTIVATED PROTEIN KINASE KINASE KINASE 20-RELATED"/>
    <property type="match status" value="1"/>
</dbReference>
<feature type="compositionally biased region" description="Basic and acidic residues" evidence="6">
    <location>
        <begin position="519"/>
        <end position="530"/>
    </location>
</feature>
<evidence type="ECO:0000256" key="5">
    <source>
        <dbReference type="PROSITE-ProRule" id="PRU10141"/>
    </source>
</evidence>
<dbReference type="SUPFAM" id="SSF56112">
    <property type="entry name" value="Protein kinase-like (PK-like)"/>
    <property type="match status" value="1"/>
</dbReference>
<dbReference type="InterPro" id="IPR017441">
    <property type="entry name" value="Protein_kinase_ATP_BS"/>
</dbReference>
<dbReference type="InterPro" id="IPR002477">
    <property type="entry name" value="Peptidoglycan-bd-like"/>
</dbReference>
<feature type="compositionally biased region" description="Basic and acidic residues" evidence="6">
    <location>
        <begin position="537"/>
        <end position="560"/>
    </location>
</feature>
<keyword evidence="3" id="KW-0418">Kinase</keyword>
<dbReference type="SMART" id="SM00220">
    <property type="entry name" value="S_TKc"/>
    <property type="match status" value="1"/>
</dbReference>
<dbReference type="InterPro" id="IPR036365">
    <property type="entry name" value="PGBD-like_sf"/>
</dbReference>
<dbReference type="OrthoDB" id="7351144at2"/>
<evidence type="ECO:0000256" key="6">
    <source>
        <dbReference type="SAM" id="MobiDB-lite"/>
    </source>
</evidence>
<dbReference type="AlphaFoldDB" id="A0A1T4JJQ0"/>
<reference evidence="9" key="1">
    <citation type="submission" date="2017-02" db="EMBL/GenBank/DDBJ databases">
        <authorList>
            <person name="Varghese N."/>
            <person name="Submissions S."/>
        </authorList>
    </citation>
    <scope>NUCLEOTIDE SEQUENCE [LARGE SCALE GENOMIC DNA]</scope>
    <source>
        <strain evidence="9">ATCC 27094</strain>
    </source>
</reference>
<dbReference type="InterPro" id="IPR011009">
    <property type="entry name" value="Kinase-like_dom_sf"/>
</dbReference>
<evidence type="ECO:0000259" key="7">
    <source>
        <dbReference type="PROSITE" id="PS50011"/>
    </source>
</evidence>
<dbReference type="Proteomes" id="UP000190092">
    <property type="component" value="Unassembled WGS sequence"/>
</dbReference>
<feature type="domain" description="Protein kinase" evidence="7">
    <location>
        <begin position="29"/>
        <end position="300"/>
    </location>
</feature>
<protein>
    <submittedName>
        <fullName evidence="8">Putative peptidoglycan binding domain-containing protein</fullName>
    </submittedName>
</protein>
<dbReference type="Gene3D" id="1.10.510.10">
    <property type="entry name" value="Transferase(Phosphotransferase) domain 1"/>
    <property type="match status" value="1"/>
</dbReference>
<dbReference type="PROSITE" id="PS00108">
    <property type="entry name" value="PROTEIN_KINASE_ST"/>
    <property type="match status" value="1"/>
</dbReference>
<dbReference type="InterPro" id="IPR000719">
    <property type="entry name" value="Prot_kinase_dom"/>
</dbReference>
<keyword evidence="9" id="KW-1185">Reference proteome</keyword>
<feature type="compositionally biased region" description="Basic and acidic residues" evidence="6">
    <location>
        <begin position="570"/>
        <end position="592"/>
    </location>
</feature>
<feature type="compositionally biased region" description="Basic and acidic residues" evidence="6">
    <location>
        <begin position="476"/>
        <end position="488"/>
    </location>
</feature>
<keyword evidence="1" id="KW-0808">Transferase</keyword>
<feature type="compositionally biased region" description="Basic and acidic residues" evidence="6">
    <location>
        <begin position="496"/>
        <end position="506"/>
    </location>
</feature>
<evidence type="ECO:0000313" key="8">
    <source>
        <dbReference type="EMBL" id="SJZ30381.1"/>
    </source>
</evidence>
<evidence type="ECO:0000256" key="1">
    <source>
        <dbReference type="ARBA" id="ARBA00022679"/>
    </source>
</evidence>
<dbReference type="SUPFAM" id="SSF47090">
    <property type="entry name" value="PGBD-like"/>
    <property type="match status" value="1"/>
</dbReference>
<sequence>MDPGTDSKATVSNETDFVALPAGAKIGRYEVVAVLGQGGFGITYRARDIQLGREVAIKEYLPTSLAVRKDGSTVLPRSTKVAEDFTWGRERFVAEGRTMATLHDAPGIVKVFDFLEINGTAYIVMEMLKGDTLEGHLKKHGRMDPEAIDQIVWPLLDGLEQVHNAGFLHRDIKPANILLNAKGHPTLIDFGASRAAMVGRTVAMTAIFTPGYAAAEQFTSAKQGPWTDIYGLAATLYHAITGAPPPSAFDRMLDDEYEPIARTAPPGFAPGLLAGIDAGLAVRASDRPQSIAGWRAILSLAQGQSADATALMSGRGAEADATIVATAGRRAGPPTARVEAPPVQPAPAPSPPTQSPPTQSPPAQPSGGAAAAPAPESGPSIAAPSPRGSAPRSRGLVYGGAAALALALLGGGGYFALAPKTPSQNSLQDLKVEDLERVLAERRAADAAAAEKKRMEEEAARKAAADTAAKQAADAELEKARQDRERAEAQLAQMKAEMDVRRRAEAGQRQQSEAAARVAAEEEAARKAEAEMAALRQAEEDAKKKAAAEAESKRQADEALAKAQAARAAADADAKAKADAEAKRKADADAKQVAEAQARDQAAAAKAQADADAKAKADAEAKAKADAEADKKAAEAAETALRLTPLDRQHVQVALTALGFDTRGSDGAFGPRSREAIAAYQKSRNEPATSFLTAAQNQALLRDASPAVAKFDADQRKIEDDKKKAEEEAKRKADEDAKAKAAAAVAPAPAPPPPAAAPSPAAPQAVPPPAASQSAPSAAGAISRWFGTAHCERWGGTLGLNVVMAGGKGTASASGRNDSSATITISGNSYSGSIVSYNKNHSKELTGRFSGTISGNQISTQVVIRADFKNQDGPNEMMCTVQLAGAN</sequence>